<dbReference type="InterPro" id="IPR036390">
    <property type="entry name" value="WH_DNA-bd_sf"/>
</dbReference>
<dbReference type="PRINTS" id="PR00039">
    <property type="entry name" value="HTHLYSR"/>
</dbReference>
<keyword evidence="3" id="KW-0238">DNA-binding</keyword>
<dbReference type="InterPro" id="IPR036388">
    <property type="entry name" value="WH-like_DNA-bd_sf"/>
</dbReference>
<dbReference type="PANTHER" id="PTHR30537">
    <property type="entry name" value="HTH-TYPE TRANSCRIPTIONAL REGULATOR"/>
    <property type="match status" value="1"/>
</dbReference>
<dbReference type="Gene3D" id="3.40.190.10">
    <property type="entry name" value="Periplasmic binding protein-like II"/>
    <property type="match status" value="2"/>
</dbReference>
<dbReference type="AlphaFoldDB" id="A0A432G014"/>
<protein>
    <submittedName>
        <fullName evidence="6">Transcriptional regulator</fullName>
    </submittedName>
</protein>
<accession>A0A432G014</accession>
<dbReference type="FunFam" id="1.10.10.10:FF:000038">
    <property type="entry name" value="Glycine cleavage system transcriptional activator"/>
    <property type="match status" value="1"/>
</dbReference>
<gene>
    <name evidence="6" type="ORF">DSY97_11165</name>
</gene>
<dbReference type="InterPro" id="IPR005119">
    <property type="entry name" value="LysR_subst-bd"/>
</dbReference>
<name>A0A432G014_9DELT</name>
<dbReference type="InterPro" id="IPR058163">
    <property type="entry name" value="LysR-type_TF_proteobact-type"/>
</dbReference>
<dbReference type="GO" id="GO:0043565">
    <property type="term" value="F:sequence-specific DNA binding"/>
    <property type="evidence" value="ECO:0007669"/>
    <property type="project" value="TreeGrafter"/>
</dbReference>
<sequence>MFYKIYDIFTIDLFSYNGLVLFMNNFNGLPSLNFLHTFESVARHLSFTNAARELFVTQAAVSHQIKALEDHLGVKLFLRQKRKVFLTKEGQKLLPSVVSGLQGISASLENIRNYDTEDTLVVGVGSSFSANWLVHRLGAFYQQYPEVNLHLKISNNDPDFTADETDMAVVWGKGDWSGLLYEKLMVVEFTPVCSPELLNTSHPLITPEDLIHYPLLDDPDFETWQEWLEEAGIPEKKYKRRTVIRDSNVLIHSTLDGHGIALCAVGIVQEYLDSGRLIRPFKLSITGGGFYYLVYPEKALRKPLVRLFKTWLVEEVRKSESQGTSQ</sequence>
<dbReference type="GO" id="GO:0003700">
    <property type="term" value="F:DNA-binding transcription factor activity"/>
    <property type="evidence" value="ECO:0007669"/>
    <property type="project" value="InterPro"/>
</dbReference>
<evidence type="ECO:0000259" key="5">
    <source>
        <dbReference type="PROSITE" id="PS50931"/>
    </source>
</evidence>
<dbReference type="InterPro" id="IPR000847">
    <property type="entry name" value="LysR_HTH_N"/>
</dbReference>
<dbReference type="NCBIfam" id="NF008352">
    <property type="entry name" value="PRK11139.1"/>
    <property type="match status" value="1"/>
</dbReference>
<dbReference type="CDD" id="cd08432">
    <property type="entry name" value="PBP2_GcdR_TrpI_HvrB_AmpR_like"/>
    <property type="match status" value="1"/>
</dbReference>
<evidence type="ECO:0000256" key="3">
    <source>
        <dbReference type="ARBA" id="ARBA00023125"/>
    </source>
</evidence>
<organism evidence="6 7">
    <name type="scientific">SAR324 cluster bacterium</name>
    <dbReference type="NCBI Taxonomy" id="2024889"/>
    <lineage>
        <taxon>Bacteria</taxon>
        <taxon>Deltaproteobacteria</taxon>
        <taxon>SAR324 cluster</taxon>
    </lineage>
</organism>
<dbReference type="PROSITE" id="PS50931">
    <property type="entry name" value="HTH_LYSR"/>
    <property type="match status" value="1"/>
</dbReference>
<dbReference type="SUPFAM" id="SSF46785">
    <property type="entry name" value="Winged helix' DNA-binding domain"/>
    <property type="match status" value="1"/>
</dbReference>
<dbReference type="SUPFAM" id="SSF53850">
    <property type="entry name" value="Periplasmic binding protein-like II"/>
    <property type="match status" value="1"/>
</dbReference>
<dbReference type="PANTHER" id="PTHR30537:SF74">
    <property type="entry name" value="HTH-TYPE TRANSCRIPTIONAL REGULATOR TRPI"/>
    <property type="match status" value="1"/>
</dbReference>
<proteinExistence type="inferred from homology"/>
<dbReference type="GO" id="GO:0006351">
    <property type="term" value="P:DNA-templated transcription"/>
    <property type="evidence" value="ECO:0007669"/>
    <property type="project" value="TreeGrafter"/>
</dbReference>
<evidence type="ECO:0000313" key="6">
    <source>
        <dbReference type="EMBL" id="RTZ76918.1"/>
    </source>
</evidence>
<dbReference type="Pfam" id="PF03466">
    <property type="entry name" value="LysR_substrate"/>
    <property type="match status" value="1"/>
</dbReference>
<keyword evidence="4" id="KW-0804">Transcription</keyword>
<keyword evidence="2" id="KW-0805">Transcription regulation</keyword>
<evidence type="ECO:0000256" key="1">
    <source>
        <dbReference type="ARBA" id="ARBA00009437"/>
    </source>
</evidence>
<comment type="similarity">
    <text evidence="1">Belongs to the LysR transcriptional regulatory family.</text>
</comment>
<dbReference type="Proteomes" id="UP000286801">
    <property type="component" value="Unassembled WGS sequence"/>
</dbReference>
<dbReference type="Gene3D" id="1.10.10.10">
    <property type="entry name" value="Winged helix-like DNA-binding domain superfamily/Winged helix DNA-binding domain"/>
    <property type="match status" value="1"/>
</dbReference>
<feature type="domain" description="HTH lysR-type" evidence="5">
    <location>
        <begin position="30"/>
        <end position="87"/>
    </location>
</feature>
<evidence type="ECO:0000256" key="4">
    <source>
        <dbReference type="ARBA" id="ARBA00023163"/>
    </source>
</evidence>
<evidence type="ECO:0000256" key="2">
    <source>
        <dbReference type="ARBA" id="ARBA00023015"/>
    </source>
</evidence>
<evidence type="ECO:0000313" key="7">
    <source>
        <dbReference type="Proteomes" id="UP000286801"/>
    </source>
</evidence>
<dbReference type="EMBL" id="QNZL01000296">
    <property type="protein sequence ID" value="RTZ76918.1"/>
    <property type="molecule type" value="Genomic_DNA"/>
</dbReference>
<comment type="caution">
    <text evidence="6">The sequence shown here is derived from an EMBL/GenBank/DDBJ whole genome shotgun (WGS) entry which is preliminary data.</text>
</comment>
<reference evidence="6 7" key="1">
    <citation type="submission" date="2018-06" db="EMBL/GenBank/DDBJ databases">
        <title>Combined omics and stable isotope probing to characterize newly discovered Mariana Back-Arc vent microbial communities.</title>
        <authorList>
            <person name="Trembath-Reichert E."/>
            <person name="Huber J.A."/>
        </authorList>
    </citation>
    <scope>NUCLEOTIDE SEQUENCE [LARGE SCALE GENOMIC DNA]</scope>
    <source>
        <strain evidence="6">MAG 63_1</strain>
    </source>
</reference>
<dbReference type="Pfam" id="PF00126">
    <property type="entry name" value="HTH_1"/>
    <property type="match status" value="1"/>
</dbReference>